<dbReference type="AlphaFoldDB" id="A0A5R8QAW2"/>
<keyword evidence="4" id="KW-0597">Phosphoprotein</keyword>
<evidence type="ECO:0000256" key="7">
    <source>
        <dbReference type="ARBA" id="ARBA00023012"/>
    </source>
</evidence>
<dbReference type="SMART" id="SM00387">
    <property type="entry name" value="HATPase_c"/>
    <property type="match status" value="1"/>
</dbReference>
<keyword evidence="5" id="KW-0808">Transferase</keyword>
<dbReference type="PROSITE" id="PS50109">
    <property type="entry name" value="HIS_KIN"/>
    <property type="match status" value="1"/>
</dbReference>
<dbReference type="Pfam" id="PF02518">
    <property type="entry name" value="HATPase_c"/>
    <property type="match status" value="1"/>
</dbReference>
<accession>A0A5R8QAW2</accession>
<comment type="subcellular location">
    <subcellularLocation>
        <location evidence="2">Membrane</location>
    </subcellularLocation>
</comment>
<reference evidence="9 10" key="1">
    <citation type="submission" date="2019-05" db="EMBL/GenBank/DDBJ databases">
        <title>Culicoidintestinum kansasii gen. nov., sp. nov. from the gastrointestinal tract of the biting midge, Culicoides sonorensis.</title>
        <authorList>
            <person name="Neupane S."/>
            <person name="Ghosh A."/>
            <person name="Gunther S."/>
            <person name="Martin K."/>
            <person name="Zurek L."/>
        </authorList>
    </citation>
    <scope>NUCLEOTIDE SEQUENCE [LARGE SCALE GENOMIC DNA]</scope>
    <source>
        <strain evidence="9 10">CS-1</strain>
    </source>
</reference>
<dbReference type="EC" id="2.7.13.3" evidence="3"/>
<dbReference type="OrthoDB" id="9786919at2"/>
<keyword evidence="6 9" id="KW-0418">Kinase</keyword>
<dbReference type="InterPro" id="IPR050351">
    <property type="entry name" value="BphY/WalK/GraS-like"/>
</dbReference>
<dbReference type="InterPro" id="IPR036890">
    <property type="entry name" value="HATPase_C_sf"/>
</dbReference>
<protein>
    <recommendedName>
        <fullName evidence="3">histidine kinase</fullName>
        <ecNumber evidence="3">2.7.13.3</ecNumber>
    </recommendedName>
</protein>
<dbReference type="Proteomes" id="UP000306912">
    <property type="component" value="Unassembled WGS sequence"/>
</dbReference>
<dbReference type="InterPro" id="IPR005467">
    <property type="entry name" value="His_kinase_dom"/>
</dbReference>
<dbReference type="GO" id="GO:0000155">
    <property type="term" value="F:phosphorelay sensor kinase activity"/>
    <property type="evidence" value="ECO:0007669"/>
    <property type="project" value="TreeGrafter"/>
</dbReference>
<feature type="domain" description="Histidine kinase" evidence="8">
    <location>
        <begin position="1"/>
        <end position="149"/>
    </location>
</feature>
<dbReference type="PANTHER" id="PTHR45453:SF1">
    <property type="entry name" value="PHOSPHATE REGULON SENSOR PROTEIN PHOR"/>
    <property type="match status" value="1"/>
</dbReference>
<proteinExistence type="predicted"/>
<name>A0A5R8QAW2_9FIRM</name>
<evidence type="ECO:0000256" key="5">
    <source>
        <dbReference type="ARBA" id="ARBA00022679"/>
    </source>
</evidence>
<dbReference type="PANTHER" id="PTHR45453">
    <property type="entry name" value="PHOSPHATE REGULON SENSOR PROTEIN PHOR"/>
    <property type="match status" value="1"/>
</dbReference>
<comment type="caution">
    <text evidence="9">The sequence shown here is derived from an EMBL/GenBank/DDBJ whole genome shotgun (WGS) entry which is preliminary data.</text>
</comment>
<dbReference type="RefSeq" id="WP_138191236.1">
    <property type="nucleotide sequence ID" value="NZ_VBWP01000006.1"/>
</dbReference>
<evidence type="ECO:0000256" key="3">
    <source>
        <dbReference type="ARBA" id="ARBA00012438"/>
    </source>
</evidence>
<gene>
    <name evidence="9" type="ORF">FEZ08_08165</name>
</gene>
<keyword evidence="7" id="KW-0902">Two-component regulatory system</keyword>
<dbReference type="Gene3D" id="3.30.565.10">
    <property type="entry name" value="Histidine kinase-like ATPase, C-terminal domain"/>
    <property type="match status" value="1"/>
</dbReference>
<dbReference type="EMBL" id="VBWP01000006">
    <property type="protein sequence ID" value="TLG73010.1"/>
    <property type="molecule type" value="Genomic_DNA"/>
</dbReference>
<sequence length="156" mass="17179">MQKELVDIVGEVKHLILRFETAIKNKNLFFVADMPAFLEIKINRIQLKQLLYNIIANICQYTDVGGEFAITLYEEDGLLHIIASNDVSDTSAIDFARVFDLFYIAGNNELSSGVGMYVIKQAAESLGGSAQFAPTEQGVILSVQFPLIKAGDSDEA</sequence>
<comment type="catalytic activity">
    <reaction evidence="1">
        <text>ATP + protein L-histidine = ADP + protein N-phospho-L-histidine.</text>
        <dbReference type="EC" id="2.7.13.3"/>
    </reaction>
</comment>
<organism evidence="9 10">
    <name type="scientific">Culicoidibacter larvae</name>
    <dbReference type="NCBI Taxonomy" id="2579976"/>
    <lineage>
        <taxon>Bacteria</taxon>
        <taxon>Bacillati</taxon>
        <taxon>Bacillota</taxon>
        <taxon>Culicoidibacteria</taxon>
        <taxon>Culicoidibacterales</taxon>
        <taxon>Culicoidibacteraceae</taxon>
        <taxon>Culicoidibacter</taxon>
    </lineage>
</organism>
<evidence type="ECO:0000313" key="10">
    <source>
        <dbReference type="Proteomes" id="UP000306912"/>
    </source>
</evidence>
<dbReference type="GO" id="GO:0016036">
    <property type="term" value="P:cellular response to phosphate starvation"/>
    <property type="evidence" value="ECO:0007669"/>
    <property type="project" value="TreeGrafter"/>
</dbReference>
<dbReference type="GO" id="GO:0005886">
    <property type="term" value="C:plasma membrane"/>
    <property type="evidence" value="ECO:0007669"/>
    <property type="project" value="TreeGrafter"/>
</dbReference>
<evidence type="ECO:0000256" key="4">
    <source>
        <dbReference type="ARBA" id="ARBA00022553"/>
    </source>
</evidence>
<dbReference type="SUPFAM" id="SSF55874">
    <property type="entry name" value="ATPase domain of HSP90 chaperone/DNA topoisomerase II/histidine kinase"/>
    <property type="match status" value="1"/>
</dbReference>
<dbReference type="InParanoid" id="A0A5R8QAW2"/>
<dbReference type="InterPro" id="IPR003594">
    <property type="entry name" value="HATPase_dom"/>
</dbReference>
<evidence type="ECO:0000313" key="9">
    <source>
        <dbReference type="EMBL" id="TLG73010.1"/>
    </source>
</evidence>
<evidence type="ECO:0000256" key="2">
    <source>
        <dbReference type="ARBA" id="ARBA00004370"/>
    </source>
</evidence>
<evidence type="ECO:0000259" key="8">
    <source>
        <dbReference type="PROSITE" id="PS50109"/>
    </source>
</evidence>
<evidence type="ECO:0000256" key="1">
    <source>
        <dbReference type="ARBA" id="ARBA00000085"/>
    </source>
</evidence>
<dbReference type="GO" id="GO:0004721">
    <property type="term" value="F:phosphoprotein phosphatase activity"/>
    <property type="evidence" value="ECO:0007669"/>
    <property type="project" value="TreeGrafter"/>
</dbReference>
<keyword evidence="10" id="KW-1185">Reference proteome</keyword>
<evidence type="ECO:0000256" key="6">
    <source>
        <dbReference type="ARBA" id="ARBA00022777"/>
    </source>
</evidence>